<dbReference type="RefSeq" id="WP_194556781.1">
    <property type="nucleotide sequence ID" value="NZ_JADKMY010000002.1"/>
</dbReference>
<evidence type="ECO:0000259" key="2">
    <source>
        <dbReference type="PROSITE" id="PS51831"/>
    </source>
</evidence>
<dbReference type="InterPro" id="IPR006674">
    <property type="entry name" value="HD_domain"/>
</dbReference>
<dbReference type="PANTHER" id="PTHR11373">
    <property type="entry name" value="DEOXYNUCLEOSIDE TRIPHOSPHATE TRIPHOSPHOHYDROLASE"/>
    <property type="match status" value="1"/>
</dbReference>
<keyword evidence="1" id="KW-0378">Hydrolase</keyword>
<dbReference type="PROSITE" id="PS51831">
    <property type="entry name" value="HD"/>
    <property type="match status" value="1"/>
</dbReference>
<reference evidence="3 4" key="1">
    <citation type="submission" date="2020-10" db="EMBL/GenBank/DDBJ databases">
        <title>Novel species in genus Corynebacterium.</title>
        <authorList>
            <person name="Zhang G."/>
        </authorList>
    </citation>
    <scope>NUCLEOTIDE SEQUENCE [LARGE SCALE GENOMIC DNA]</scope>
    <source>
        <strain evidence="3 4">DSM 45110</strain>
    </source>
</reference>
<dbReference type="EMBL" id="JADKMY010000002">
    <property type="protein sequence ID" value="MBF4553895.1"/>
    <property type="molecule type" value="Genomic_DNA"/>
</dbReference>
<evidence type="ECO:0000313" key="4">
    <source>
        <dbReference type="Proteomes" id="UP000635902"/>
    </source>
</evidence>
<dbReference type="NCBIfam" id="NF002829">
    <property type="entry name" value="PRK03007.1"/>
    <property type="match status" value="1"/>
</dbReference>
<comment type="caution">
    <text evidence="3">The sequence shown here is derived from an EMBL/GenBank/DDBJ whole genome shotgun (WGS) entry which is preliminary data.</text>
</comment>
<sequence>MVQRYAYSAHELERMLPVGDKSLGVAGAVRDGRDDFDRDRARVLHSAALRRLADKTQVVGPGSGDTPRTRLTHSLEVAQIARGIGKTLGADPDLTELAGLSHDIGHPPYGHNGERALDEAARKCGGFEGNAQTLRILSRLEPKAVDSRGRSYGLNLTRASIDAACKYPWGPVDEEGNKRLKYSAYSDDLDVLEWARAGAPAGKKCLEAQIMDWADDVAYSVHDVEDGILSGRITLSVLWDLVELAQLAEKGARVFGGQPEDLLDAADRLRRMDLVSRAADFTGDLQGLTGLKAMTSELVSRFVTACVTGTREKFGEQPLARYSADLVIPPQVQAEVTLLKSVAVLYVMDEHSHMAEQERQRDRIFRVTEYLWQGGEGALDPLYRGWFAQATDDAAKLRVVIDQVASLTENRLERMDRTASGMSAAWA</sequence>
<dbReference type="Pfam" id="PF13286">
    <property type="entry name" value="HD_assoc"/>
    <property type="match status" value="1"/>
</dbReference>
<accession>A0ABR9ZKC9</accession>
<feature type="domain" description="HD" evidence="2">
    <location>
        <begin position="70"/>
        <end position="220"/>
    </location>
</feature>
<dbReference type="Gene3D" id="1.10.3210.10">
    <property type="entry name" value="Hypothetical protein af1432"/>
    <property type="match status" value="1"/>
</dbReference>
<evidence type="ECO:0000313" key="3">
    <source>
        <dbReference type="EMBL" id="MBF4553895.1"/>
    </source>
</evidence>
<dbReference type="CDD" id="cd00077">
    <property type="entry name" value="HDc"/>
    <property type="match status" value="1"/>
</dbReference>
<gene>
    <name evidence="3" type="ORF">IRY30_07370</name>
</gene>
<keyword evidence="4" id="KW-1185">Reference proteome</keyword>
<dbReference type="Proteomes" id="UP000635902">
    <property type="component" value="Unassembled WGS sequence"/>
</dbReference>
<dbReference type="InterPro" id="IPR006261">
    <property type="entry name" value="dGTPase"/>
</dbReference>
<dbReference type="NCBIfam" id="TIGR01353">
    <property type="entry name" value="dGTP_triPase"/>
    <property type="match status" value="1"/>
</dbReference>
<dbReference type="PANTHER" id="PTHR11373:SF32">
    <property type="entry name" value="DEOXYGUANOSINETRIPHOSPHATE TRIPHOSPHOHYDROLASE"/>
    <property type="match status" value="1"/>
</dbReference>
<dbReference type="SUPFAM" id="SSF109604">
    <property type="entry name" value="HD-domain/PDEase-like"/>
    <property type="match status" value="1"/>
</dbReference>
<name>A0ABR9ZKC9_9CORY</name>
<proteinExistence type="predicted"/>
<organism evidence="3 4">
    <name type="scientific">Corynebacterium suicordis DSM 45110</name>
    <dbReference type="NCBI Taxonomy" id="1121369"/>
    <lineage>
        <taxon>Bacteria</taxon>
        <taxon>Bacillati</taxon>
        <taxon>Actinomycetota</taxon>
        <taxon>Actinomycetes</taxon>
        <taxon>Mycobacteriales</taxon>
        <taxon>Corynebacteriaceae</taxon>
        <taxon>Corynebacterium</taxon>
    </lineage>
</organism>
<dbReference type="Pfam" id="PF01966">
    <property type="entry name" value="HD"/>
    <property type="match status" value="1"/>
</dbReference>
<dbReference type="SMART" id="SM00471">
    <property type="entry name" value="HDc"/>
    <property type="match status" value="1"/>
</dbReference>
<dbReference type="InterPro" id="IPR050135">
    <property type="entry name" value="dGTPase-like"/>
</dbReference>
<evidence type="ECO:0000256" key="1">
    <source>
        <dbReference type="ARBA" id="ARBA00022801"/>
    </source>
</evidence>
<protein>
    <submittedName>
        <fullName evidence="3">Deoxyguanosinetriphosphate triphosphohydrolase</fullName>
    </submittedName>
</protein>
<dbReference type="InterPro" id="IPR026875">
    <property type="entry name" value="PHydrolase_assoc_dom"/>
</dbReference>
<dbReference type="InterPro" id="IPR003607">
    <property type="entry name" value="HD/PDEase_dom"/>
</dbReference>